<sequence>MVNLQKKSGKMNGPKGKRALLVAKKKRKKDVDSKQMVNEILGKNVAKVNNDLYFTFRSYAHVCTLVWSAHSVRRLPYGQREYFKI</sequence>
<keyword evidence="1" id="KW-1185">Reference proteome</keyword>
<dbReference type="WBParaSite" id="ALUE_0000131201-mRNA-1">
    <property type="protein sequence ID" value="ALUE_0000131201-mRNA-1"/>
    <property type="gene ID" value="ALUE_0000131201"/>
</dbReference>
<accession>A0A0M3HIG7</accession>
<proteinExistence type="predicted"/>
<organism evidence="1 2">
    <name type="scientific">Ascaris lumbricoides</name>
    <name type="common">Giant roundworm</name>
    <dbReference type="NCBI Taxonomy" id="6252"/>
    <lineage>
        <taxon>Eukaryota</taxon>
        <taxon>Metazoa</taxon>
        <taxon>Ecdysozoa</taxon>
        <taxon>Nematoda</taxon>
        <taxon>Chromadorea</taxon>
        <taxon>Rhabditida</taxon>
        <taxon>Spirurina</taxon>
        <taxon>Ascaridomorpha</taxon>
        <taxon>Ascaridoidea</taxon>
        <taxon>Ascarididae</taxon>
        <taxon>Ascaris</taxon>
    </lineage>
</organism>
<dbReference type="Proteomes" id="UP000036681">
    <property type="component" value="Unplaced"/>
</dbReference>
<reference evidence="2" key="1">
    <citation type="submission" date="2017-02" db="UniProtKB">
        <authorList>
            <consortium name="WormBaseParasite"/>
        </authorList>
    </citation>
    <scope>IDENTIFICATION</scope>
</reference>
<name>A0A0M3HIG7_ASCLU</name>
<protein>
    <submittedName>
        <fullName evidence="2">40S ribosomal protein S25</fullName>
    </submittedName>
</protein>
<dbReference type="AlphaFoldDB" id="A0A0M3HIG7"/>
<evidence type="ECO:0000313" key="2">
    <source>
        <dbReference type="WBParaSite" id="ALUE_0000131201-mRNA-1"/>
    </source>
</evidence>
<evidence type="ECO:0000313" key="1">
    <source>
        <dbReference type="Proteomes" id="UP000036681"/>
    </source>
</evidence>